<proteinExistence type="predicted"/>
<dbReference type="Pfam" id="PF13561">
    <property type="entry name" value="adh_short_C2"/>
    <property type="match status" value="1"/>
</dbReference>
<evidence type="ECO:0000313" key="2">
    <source>
        <dbReference type="Proteomes" id="UP000199341"/>
    </source>
</evidence>
<protein>
    <submittedName>
        <fullName evidence="1">Meso-butanediol dehydrogenase / (S,S)-butanediol dehydrogenase / diacetyl reductase</fullName>
    </submittedName>
</protein>
<dbReference type="AlphaFoldDB" id="A0A1H0FFL4"/>
<dbReference type="SUPFAM" id="SSF51735">
    <property type="entry name" value="NAD(P)-binding Rossmann-fold domains"/>
    <property type="match status" value="1"/>
</dbReference>
<evidence type="ECO:0000313" key="1">
    <source>
        <dbReference type="EMBL" id="SDN93332.1"/>
    </source>
</evidence>
<keyword evidence="2" id="KW-1185">Reference proteome</keyword>
<dbReference type="Proteomes" id="UP000199341">
    <property type="component" value="Unassembled WGS sequence"/>
</dbReference>
<dbReference type="InterPro" id="IPR036291">
    <property type="entry name" value="NAD(P)-bd_dom_sf"/>
</dbReference>
<sequence>MLDTLAAAGPLGRANEPDEVADVIACLAGEQARPITGTVLAVDAGRVYAL</sequence>
<reference evidence="1 2" key="1">
    <citation type="submission" date="2016-10" db="EMBL/GenBank/DDBJ databases">
        <authorList>
            <person name="de Groot N.N."/>
        </authorList>
    </citation>
    <scope>NUCLEOTIDE SEQUENCE [LARGE SCALE GENOMIC DNA]</scope>
    <source>
        <strain evidence="1 2">CGMCC 4.2022</strain>
    </source>
</reference>
<accession>A0A1H0FFL4</accession>
<dbReference type="OrthoDB" id="20590at2"/>
<dbReference type="EMBL" id="FNIE01000006">
    <property type="protein sequence ID" value="SDN93332.1"/>
    <property type="molecule type" value="Genomic_DNA"/>
</dbReference>
<dbReference type="STRING" id="310781.SAMN05216259_106273"/>
<dbReference type="Gene3D" id="3.40.50.720">
    <property type="entry name" value="NAD(P)-binding Rossmann-like Domain"/>
    <property type="match status" value="1"/>
</dbReference>
<gene>
    <name evidence="1" type="ORF">SAMN05216259_106273</name>
</gene>
<dbReference type="InterPro" id="IPR002347">
    <property type="entry name" value="SDR_fam"/>
</dbReference>
<dbReference type="RefSeq" id="WP_093785046.1">
    <property type="nucleotide sequence ID" value="NZ_FNIE01000006.1"/>
</dbReference>
<organism evidence="1 2">
    <name type="scientific">Actinacidiphila guanduensis</name>
    <dbReference type="NCBI Taxonomy" id="310781"/>
    <lineage>
        <taxon>Bacteria</taxon>
        <taxon>Bacillati</taxon>
        <taxon>Actinomycetota</taxon>
        <taxon>Actinomycetes</taxon>
        <taxon>Kitasatosporales</taxon>
        <taxon>Streptomycetaceae</taxon>
        <taxon>Actinacidiphila</taxon>
    </lineage>
</organism>
<name>A0A1H0FFL4_9ACTN</name>